<proteinExistence type="predicted"/>
<name>X1VDJ0_9ZZZZ</name>
<accession>X1VDJ0</accession>
<evidence type="ECO:0000259" key="1">
    <source>
        <dbReference type="Pfam" id="PF03102"/>
    </source>
</evidence>
<comment type="caution">
    <text evidence="2">The sequence shown here is derived from an EMBL/GenBank/DDBJ whole genome shotgun (WGS) entry which is preliminary data.</text>
</comment>
<gene>
    <name evidence="2" type="ORF">S12H4_52008</name>
</gene>
<feature type="domain" description="PseI/NeuA/B-like" evidence="1">
    <location>
        <begin position="26"/>
        <end position="234"/>
    </location>
</feature>
<feature type="non-terminal residue" evidence="2">
    <location>
        <position position="239"/>
    </location>
</feature>
<dbReference type="AlphaFoldDB" id="X1VDJ0"/>
<dbReference type="Gene3D" id="3.20.20.70">
    <property type="entry name" value="Aldolase class I"/>
    <property type="match status" value="1"/>
</dbReference>
<dbReference type="GO" id="GO:0047444">
    <property type="term" value="F:N-acylneuraminate-9-phosphate synthase activity"/>
    <property type="evidence" value="ECO:0007669"/>
    <property type="project" value="TreeGrafter"/>
</dbReference>
<sequence length="239" mass="27522">GSLNHSLRMVHEFAEVKKKYDYNFAFKFQFRDIDTFIHPSYKDRMDLKYVKRFAETKLSVEEFEILKSELGKNGFISVCTGFDERSIDLIEKMDFDIIKIASCSFTDWPLLERIALTDKPIIASTAGSSLNDIDNVVSFFQHRDKQLAIMHCVGEYPTQADHLQLNQIDLFIERYPDITVGYSTHEDPNNMDSIKIAIAKGARIFEKHVAVETDEFPKNAYSATPSQISQWLKSANLVF</sequence>
<reference evidence="2" key="1">
    <citation type="journal article" date="2014" name="Front. Microbiol.">
        <title>High frequency of phylogenetically diverse reductive dehalogenase-homologous genes in deep subseafloor sedimentary metagenomes.</title>
        <authorList>
            <person name="Kawai M."/>
            <person name="Futagami T."/>
            <person name="Toyoda A."/>
            <person name="Takaki Y."/>
            <person name="Nishi S."/>
            <person name="Hori S."/>
            <person name="Arai W."/>
            <person name="Tsubouchi T."/>
            <person name="Morono Y."/>
            <person name="Uchiyama I."/>
            <person name="Ito T."/>
            <person name="Fujiyama A."/>
            <person name="Inagaki F."/>
            <person name="Takami H."/>
        </authorList>
    </citation>
    <scope>NUCLEOTIDE SEQUENCE</scope>
    <source>
        <strain evidence="2">Expedition CK06-06</strain>
    </source>
</reference>
<dbReference type="EMBL" id="BARW01032943">
    <property type="protein sequence ID" value="GAJ04470.1"/>
    <property type="molecule type" value="Genomic_DNA"/>
</dbReference>
<dbReference type="PANTHER" id="PTHR42966:SF1">
    <property type="entry name" value="SIALIC ACID SYNTHASE"/>
    <property type="match status" value="1"/>
</dbReference>
<dbReference type="PANTHER" id="PTHR42966">
    <property type="entry name" value="N-ACETYLNEURAMINATE SYNTHASE"/>
    <property type="match status" value="1"/>
</dbReference>
<dbReference type="Pfam" id="PF03102">
    <property type="entry name" value="NeuB"/>
    <property type="match status" value="1"/>
</dbReference>
<dbReference type="InterPro" id="IPR013785">
    <property type="entry name" value="Aldolase_TIM"/>
</dbReference>
<dbReference type="InterPro" id="IPR051690">
    <property type="entry name" value="PseI-like"/>
</dbReference>
<feature type="non-terminal residue" evidence="2">
    <location>
        <position position="1"/>
    </location>
</feature>
<protein>
    <recommendedName>
        <fullName evidence="1">PseI/NeuA/B-like domain-containing protein</fullName>
    </recommendedName>
</protein>
<dbReference type="InterPro" id="IPR013132">
    <property type="entry name" value="PseI/NeuA/B-like_N"/>
</dbReference>
<dbReference type="SUPFAM" id="SSF51569">
    <property type="entry name" value="Aldolase"/>
    <property type="match status" value="1"/>
</dbReference>
<evidence type="ECO:0000313" key="2">
    <source>
        <dbReference type="EMBL" id="GAJ04470.1"/>
    </source>
</evidence>
<dbReference type="GO" id="GO:0016051">
    <property type="term" value="P:carbohydrate biosynthetic process"/>
    <property type="evidence" value="ECO:0007669"/>
    <property type="project" value="InterPro"/>
</dbReference>
<organism evidence="2">
    <name type="scientific">marine sediment metagenome</name>
    <dbReference type="NCBI Taxonomy" id="412755"/>
    <lineage>
        <taxon>unclassified sequences</taxon>
        <taxon>metagenomes</taxon>
        <taxon>ecological metagenomes</taxon>
    </lineage>
</organism>